<protein>
    <submittedName>
        <fullName evidence="2">Uncharacterized protein</fullName>
    </submittedName>
</protein>
<dbReference type="RefSeq" id="WP_086046714.1">
    <property type="nucleotide sequence ID" value="NZ_CP017889.1"/>
</dbReference>
<evidence type="ECO:0000256" key="1">
    <source>
        <dbReference type="SAM" id="MobiDB-lite"/>
    </source>
</evidence>
<dbReference type="AlphaFoldDB" id="A0A1W6UJX4"/>
<organism evidence="2">
    <name type="scientific">Vibrio alginolyticus</name>
    <dbReference type="NCBI Taxonomy" id="663"/>
    <lineage>
        <taxon>Bacteria</taxon>
        <taxon>Pseudomonadati</taxon>
        <taxon>Pseudomonadota</taxon>
        <taxon>Gammaproteobacteria</taxon>
        <taxon>Vibrionales</taxon>
        <taxon>Vibrionaceae</taxon>
        <taxon>Vibrio</taxon>
    </lineage>
</organism>
<name>A0A1W6UJX4_VIBAL</name>
<reference evidence="2" key="1">
    <citation type="submission" date="2016-10" db="EMBL/GenBank/DDBJ databases">
        <title>The High Quality Genome of Vibrio alginolyticus K01M1.</title>
        <authorList>
            <person name="Wendling C."/>
            <person name="Chibani C.M."/>
            <person name="Hertel R."/>
            <person name="Sproer C."/>
            <person name="Bunk B."/>
            <person name="Overmann J."/>
            <person name="Roth O."/>
            <person name="Liesegang H."/>
        </authorList>
    </citation>
    <scope>NUCLEOTIDE SEQUENCE</scope>
    <source>
        <strain evidence="2">K05K4</strain>
    </source>
</reference>
<dbReference type="EMBL" id="CP017902">
    <property type="protein sequence ID" value="ARP18261.1"/>
    <property type="molecule type" value="Genomic_DNA"/>
</dbReference>
<gene>
    <name evidence="2" type="ORF">K05K4_14250</name>
</gene>
<feature type="compositionally biased region" description="Basic and acidic residues" evidence="1">
    <location>
        <begin position="9"/>
        <end position="23"/>
    </location>
</feature>
<feature type="region of interest" description="Disordered" evidence="1">
    <location>
        <begin position="1"/>
        <end position="23"/>
    </location>
</feature>
<evidence type="ECO:0000313" key="2">
    <source>
        <dbReference type="EMBL" id="ARP18261.1"/>
    </source>
</evidence>
<accession>A0A1W6UJX4</accession>
<proteinExistence type="predicted"/>
<sequence>MTEQLNEVEENKEVESKDKDQQLKDLLQENENALKAQRERDEKIAKLKLSIKEDALDEFEKTYHNLNITPQDLAKRFGFKIAEEKEKVEPEKTKSKRKTQEHISFLYIKDGVQYERKSSSPRTFLVEPWKSLLFDGNINDHCTLWYADVPEEEIKVSGKYDEAVKTVKVTRKYFTQAMINDGEKLPEKKIDIERIDNKVIQDVEALKASVRSMM</sequence>